<protein>
    <recommendedName>
        <fullName evidence="3">procollagen-lysine 5-dioxygenase</fullName>
        <ecNumber evidence="3">1.14.11.4</ecNumber>
    </recommendedName>
</protein>
<dbReference type="Pfam" id="PF25342">
    <property type="entry name" value="GT_PLOD"/>
    <property type="match status" value="1"/>
</dbReference>
<dbReference type="PROSITE" id="PS51471">
    <property type="entry name" value="FE2OG_OXY"/>
    <property type="match status" value="1"/>
</dbReference>
<dbReference type="GO" id="GO:0008475">
    <property type="term" value="F:procollagen-lysine 5-dioxygenase activity"/>
    <property type="evidence" value="ECO:0007669"/>
    <property type="project" value="UniProtKB-EC"/>
</dbReference>
<feature type="domain" description="Fe2OG dioxygenase" evidence="14">
    <location>
        <begin position="645"/>
        <end position="747"/>
    </location>
</feature>
<comment type="catalytic activity">
    <reaction evidence="12">
        <text>L-lysyl-[collagen] + 2-oxoglutarate + O2 = (5R)-5-hydroxy-L-lysyl-[collagen] + succinate + CO2</text>
        <dbReference type="Rhea" id="RHEA:16569"/>
        <dbReference type="Rhea" id="RHEA-COMP:12751"/>
        <dbReference type="Rhea" id="RHEA-COMP:12752"/>
        <dbReference type="ChEBI" id="CHEBI:15379"/>
        <dbReference type="ChEBI" id="CHEBI:16526"/>
        <dbReference type="ChEBI" id="CHEBI:16810"/>
        <dbReference type="ChEBI" id="CHEBI:29969"/>
        <dbReference type="ChEBI" id="CHEBI:30031"/>
        <dbReference type="ChEBI" id="CHEBI:133442"/>
        <dbReference type="EC" id="1.14.11.4"/>
    </reaction>
</comment>
<evidence type="ECO:0000256" key="11">
    <source>
        <dbReference type="ARBA" id="ARBA00023180"/>
    </source>
</evidence>
<dbReference type="InterPro" id="IPR057589">
    <property type="entry name" value="GT_PLOD"/>
</dbReference>
<keyword evidence="16" id="KW-1185">Reference proteome</keyword>
<evidence type="ECO:0000256" key="13">
    <source>
        <dbReference type="SAM" id="SignalP"/>
    </source>
</evidence>
<evidence type="ECO:0000256" key="8">
    <source>
        <dbReference type="ARBA" id="ARBA00022964"/>
    </source>
</evidence>
<name>E4XTH9_OIKDI</name>
<dbReference type="GO" id="GO:0005506">
    <property type="term" value="F:iron ion binding"/>
    <property type="evidence" value="ECO:0007669"/>
    <property type="project" value="InterPro"/>
</dbReference>
<evidence type="ECO:0000256" key="12">
    <source>
        <dbReference type="ARBA" id="ARBA00047930"/>
    </source>
</evidence>
<organism evidence="15">
    <name type="scientific">Oikopleura dioica</name>
    <name type="common">Tunicate</name>
    <dbReference type="NCBI Taxonomy" id="34765"/>
    <lineage>
        <taxon>Eukaryota</taxon>
        <taxon>Metazoa</taxon>
        <taxon>Chordata</taxon>
        <taxon>Tunicata</taxon>
        <taxon>Appendicularia</taxon>
        <taxon>Copelata</taxon>
        <taxon>Oikopleuridae</taxon>
        <taxon>Oikopleura</taxon>
    </lineage>
</organism>
<feature type="signal peptide" evidence="13">
    <location>
        <begin position="1"/>
        <end position="17"/>
    </location>
</feature>
<evidence type="ECO:0000256" key="6">
    <source>
        <dbReference type="ARBA" id="ARBA00022824"/>
    </source>
</evidence>
<evidence type="ECO:0000256" key="7">
    <source>
        <dbReference type="ARBA" id="ARBA00022896"/>
    </source>
</evidence>
<evidence type="ECO:0000256" key="5">
    <source>
        <dbReference type="ARBA" id="ARBA00022729"/>
    </source>
</evidence>
<dbReference type="InterPro" id="IPR044861">
    <property type="entry name" value="IPNS-like_FE2OG_OXY"/>
</dbReference>
<dbReference type="EMBL" id="FN653156">
    <property type="protein sequence ID" value="CBY13041.1"/>
    <property type="molecule type" value="Genomic_DNA"/>
</dbReference>
<evidence type="ECO:0000256" key="4">
    <source>
        <dbReference type="ARBA" id="ARBA00022723"/>
    </source>
</evidence>
<dbReference type="FunCoup" id="E4XTH9">
    <property type="interactions" value="5"/>
</dbReference>
<keyword evidence="10" id="KW-0408">Iron</keyword>
<evidence type="ECO:0000259" key="14">
    <source>
        <dbReference type="PROSITE" id="PS51471"/>
    </source>
</evidence>
<feature type="chain" id="PRO_5005673750" description="procollagen-lysine 5-dioxygenase" evidence="13">
    <location>
        <begin position="18"/>
        <end position="747"/>
    </location>
</feature>
<dbReference type="InterPro" id="IPR006620">
    <property type="entry name" value="Pro_4_hyd_alph"/>
</dbReference>
<dbReference type="PANTHER" id="PTHR10730:SF45">
    <property type="entry name" value="PROCOLLAGEN-LYSINE,2-OXOGLUTARATE 5-DIOXYGENASE"/>
    <property type="match status" value="1"/>
</dbReference>
<dbReference type="InterPro" id="IPR029044">
    <property type="entry name" value="Nucleotide-diphossugar_trans"/>
</dbReference>
<proteinExistence type="predicted"/>
<dbReference type="Proteomes" id="UP000001307">
    <property type="component" value="Unassembled WGS sequence"/>
</dbReference>
<dbReference type="GO" id="GO:0031418">
    <property type="term" value="F:L-ascorbic acid binding"/>
    <property type="evidence" value="ECO:0007669"/>
    <property type="project" value="UniProtKB-KW"/>
</dbReference>
<dbReference type="Gene3D" id="2.60.120.620">
    <property type="entry name" value="q2cbj1_9rhob like domain"/>
    <property type="match status" value="1"/>
</dbReference>
<evidence type="ECO:0000313" key="15">
    <source>
        <dbReference type="EMBL" id="CBY13041.1"/>
    </source>
</evidence>
<keyword evidence="11" id="KW-0325">Glycoprotein</keyword>
<dbReference type="OrthoDB" id="69177at2759"/>
<comment type="cofactor">
    <cofactor evidence="1">
        <name>L-ascorbate</name>
        <dbReference type="ChEBI" id="CHEBI:38290"/>
    </cofactor>
</comment>
<evidence type="ECO:0000256" key="2">
    <source>
        <dbReference type="ARBA" id="ARBA00004240"/>
    </source>
</evidence>
<dbReference type="SUPFAM" id="SSF53448">
    <property type="entry name" value="Nucleotide-diphospho-sugar transferases"/>
    <property type="match status" value="1"/>
</dbReference>
<sequence>MRLLGLVSLLSNSVLNARELLVITVATEKTDGYLRWEESVRYSGLKSRTFGIGEDWLGGDLTNGPGGGHKVNLLKKELAEYKGNSELYFLFTDAYDVIINGKEEEIFSRFDDIVSKVEYKTNVLISAEDLIWPDASLEPKYPLVLGKRFLCSGAILARADVFLDLLEYRAIGDRDDDQLFYTEAFLNKELKEKFGIALDHKAELFFNLNGALEEVGIDFARSATGDNTVENTKYRTKPLVIHGNGPSKNELNRISNYVPQGWRPDYGCPACSKVLNEEIKEDIDTSKDIVIAFIIDGITPFVHNSLKRIASLDYPAEKTHLLIYSNTVWADERVDTFLEVFGSSYKSTKFISSKEKMSITMARKFALQLTDEKFSAEFVFFVDGYVQLTNPAVIGELIKTNVELVAPGMSRYGKLWSNYWGAVASDGFYSRSDDYLDIVQGTRVGIWNMPFVNGAYLVHKNLAADLIDIFAGISQSPWQGKFNDPDLDFASNLRTLGIFMHVTNQAYWGRLVDREHMPVDRIHPELWQPEWNRPDWEEDYLDTDYWRVLEPETEMDEPCPDVVAFPFLSSKGGFDMIEEMEHYGKWSGGNEAHTDERLAGGYENVPTVDIHMNQIGLHDEWMYVVKTYAAPMVSKFYTGYNPDNKPNLMFVVRYKPGEQDRLRPHHDSSTWTFQIALNRPNIDFEGGGTYFTRYKCSVVGSATEQDSRSLEVKQGMGFAFPGRLTHQHAGLPTTKGTRYILVNFMDA</sequence>
<dbReference type="SMART" id="SM00702">
    <property type="entry name" value="P4Hc"/>
    <property type="match status" value="1"/>
</dbReference>
<dbReference type="EC" id="1.14.11.4" evidence="3"/>
<comment type="subcellular location">
    <subcellularLocation>
        <location evidence="2">Endoplasmic reticulum</location>
    </subcellularLocation>
</comment>
<keyword evidence="5 13" id="KW-0732">Signal</keyword>
<accession>E4XTH9</accession>
<evidence type="ECO:0000256" key="10">
    <source>
        <dbReference type="ARBA" id="ARBA00023004"/>
    </source>
</evidence>
<dbReference type="InterPro" id="IPR005123">
    <property type="entry name" value="Oxoglu/Fe-dep_dioxygenase_dom"/>
</dbReference>
<evidence type="ECO:0000256" key="1">
    <source>
        <dbReference type="ARBA" id="ARBA00001961"/>
    </source>
</evidence>
<dbReference type="InterPro" id="IPR050757">
    <property type="entry name" value="Collagen_mod_GT25"/>
</dbReference>
<dbReference type="InParanoid" id="E4XTH9"/>
<keyword evidence="9" id="KW-0560">Oxidoreductase</keyword>
<evidence type="ECO:0000256" key="9">
    <source>
        <dbReference type="ARBA" id="ARBA00023002"/>
    </source>
</evidence>
<gene>
    <name evidence="15" type="ORF">GSOID_T00003785001</name>
</gene>
<dbReference type="PANTHER" id="PTHR10730">
    <property type="entry name" value="PROCOLLAGEN-LYSINE,2-OXOGLUTARATE 5-DIOXYGENASE/GLYCOSYLTRANSFERASE 25 FAMILY MEMBER"/>
    <property type="match status" value="1"/>
</dbReference>
<dbReference type="GO" id="GO:0005783">
    <property type="term" value="C:endoplasmic reticulum"/>
    <property type="evidence" value="ECO:0007669"/>
    <property type="project" value="UniProtKB-SubCell"/>
</dbReference>
<evidence type="ECO:0000313" key="16">
    <source>
        <dbReference type="Proteomes" id="UP000001307"/>
    </source>
</evidence>
<keyword evidence="8" id="KW-0223">Dioxygenase</keyword>
<evidence type="ECO:0000256" key="3">
    <source>
        <dbReference type="ARBA" id="ARBA00012264"/>
    </source>
</evidence>
<dbReference type="AlphaFoldDB" id="E4XTH9"/>
<keyword evidence="7" id="KW-0847">Vitamin C</keyword>
<keyword evidence="4" id="KW-0479">Metal-binding</keyword>
<reference evidence="15" key="1">
    <citation type="journal article" date="2010" name="Science">
        <title>Plasticity of animal genome architecture unmasked by rapid evolution of a pelagic tunicate.</title>
        <authorList>
            <person name="Denoeud F."/>
            <person name="Henriet S."/>
            <person name="Mungpakdee S."/>
            <person name="Aury J.M."/>
            <person name="Da Silva C."/>
            <person name="Brinkmann H."/>
            <person name="Mikhaleva J."/>
            <person name="Olsen L.C."/>
            <person name="Jubin C."/>
            <person name="Canestro C."/>
            <person name="Bouquet J.M."/>
            <person name="Danks G."/>
            <person name="Poulain J."/>
            <person name="Campsteijn C."/>
            <person name="Adamski M."/>
            <person name="Cross I."/>
            <person name="Yadetie F."/>
            <person name="Muffato M."/>
            <person name="Louis A."/>
            <person name="Butcher S."/>
            <person name="Tsagkogeorga G."/>
            <person name="Konrad A."/>
            <person name="Singh S."/>
            <person name="Jensen M.F."/>
            <person name="Cong E.H."/>
            <person name="Eikeseth-Otteraa H."/>
            <person name="Noel B."/>
            <person name="Anthouard V."/>
            <person name="Porcel B.M."/>
            <person name="Kachouri-Lafond R."/>
            <person name="Nishino A."/>
            <person name="Ugolini M."/>
            <person name="Chourrout P."/>
            <person name="Nishida H."/>
            <person name="Aasland R."/>
            <person name="Huzurbazar S."/>
            <person name="Westhof E."/>
            <person name="Delsuc F."/>
            <person name="Lehrach H."/>
            <person name="Reinhardt R."/>
            <person name="Weissenbach J."/>
            <person name="Roy S.W."/>
            <person name="Artiguenave F."/>
            <person name="Postlethwait J.H."/>
            <person name="Manak J.R."/>
            <person name="Thompson E.M."/>
            <person name="Jaillon O."/>
            <person name="Du Pasquier L."/>
            <person name="Boudinot P."/>
            <person name="Liberles D.A."/>
            <person name="Volff J.N."/>
            <person name="Philippe H."/>
            <person name="Lenhard B."/>
            <person name="Roest Crollius H."/>
            <person name="Wincker P."/>
            <person name="Chourrout D."/>
        </authorList>
    </citation>
    <scope>NUCLEOTIDE SEQUENCE [LARGE SCALE GENOMIC DNA]</scope>
</reference>
<keyword evidence="6" id="KW-0256">Endoplasmic reticulum</keyword>
<dbReference type="Pfam" id="PF03171">
    <property type="entry name" value="2OG-FeII_Oxy"/>
    <property type="match status" value="1"/>
</dbReference>